<proteinExistence type="predicted"/>
<feature type="domain" description="VOC" evidence="1">
    <location>
        <begin position="6"/>
        <end position="110"/>
    </location>
</feature>
<keyword evidence="3" id="KW-1185">Reference proteome</keyword>
<dbReference type="InterPro" id="IPR037523">
    <property type="entry name" value="VOC_core"/>
</dbReference>
<sequence>MAGVTGLGGVFIQLSSDVKKRLQWYHDVLGVDVSAYGVNFLKPNEFTLLTFTDAEEQSVILNFTVDHLEAFVHDLRKKDVKFLTEIEEFDYGKFVRIEDVDGYPVELWEPYHENYAEMVETEIRAYVAGQLRKNVRED</sequence>
<reference evidence="2 3" key="1">
    <citation type="submission" date="2023-06" db="EMBL/GenBank/DDBJ databases">
        <title>Sporosarcina sp. nov., isolated from Korean traditional fermented seafood 'Jeotgal'.</title>
        <authorList>
            <person name="Yang A.I."/>
            <person name="Shin N.-R."/>
        </authorList>
    </citation>
    <scope>NUCLEOTIDE SEQUENCE [LARGE SCALE GENOMIC DNA]</scope>
    <source>
        <strain evidence="2 3">KCTC13119</strain>
    </source>
</reference>
<dbReference type="InterPro" id="IPR004360">
    <property type="entry name" value="Glyas_Fos-R_dOase_dom"/>
</dbReference>
<accession>A0ABU4G9I3</accession>
<evidence type="ECO:0000313" key="2">
    <source>
        <dbReference type="EMBL" id="MDW0112988.1"/>
    </source>
</evidence>
<organism evidence="2 3">
    <name type="scientific">Sporosarcina saromensis</name>
    <dbReference type="NCBI Taxonomy" id="359365"/>
    <lineage>
        <taxon>Bacteria</taxon>
        <taxon>Bacillati</taxon>
        <taxon>Bacillota</taxon>
        <taxon>Bacilli</taxon>
        <taxon>Bacillales</taxon>
        <taxon>Caryophanaceae</taxon>
        <taxon>Sporosarcina</taxon>
    </lineage>
</organism>
<dbReference type="Proteomes" id="UP001282284">
    <property type="component" value="Unassembled WGS sequence"/>
</dbReference>
<evidence type="ECO:0000259" key="1">
    <source>
        <dbReference type="PROSITE" id="PS51819"/>
    </source>
</evidence>
<dbReference type="Gene3D" id="3.10.180.10">
    <property type="entry name" value="2,3-Dihydroxybiphenyl 1,2-Dioxygenase, domain 1"/>
    <property type="match status" value="1"/>
</dbReference>
<comment type="caution">
    <text evidence="2">The sequence shown here is derived from an EMBL/GenBank/DDBJ whole genome shotgun (WGS) entry which is preliminary data.</text>
</comment>
<dbReference type="EMBL" id="JAUBDI010000005">
    <property type="protein sequence ID" value="MDW0112988.1"/>
    <property type="molecule type" value="Genomic_DNA"/>
</dbReference>
<dbReference type="InterPro" id="IPR029068">
    <property type="entry name" value="Glyas_Bleomycin-R_OHBP_Dase"/>
</dbReference>
<evidence type="ECO:0000313" key="3">
    <source>
        <dbReference type="Proteomes" id="UP001282284"/>
    </source>
</evidence>
<dbReference type="PROSITE" id="PS51819">
    <property type="entry name" value="VOC"/>
    <property type="match status" value="1"/>
</dbReference>
<dbReference type="RefSeq" id="WP_317943040.1">
    <property type="nucleotide sequence ID" value="NZ_JAUBDI010000005.1"/>
</dbReference>
<dbReference type="Pfam" id="PF00903">
    <property type="entry name" value="Glyoxalase"/>
    <property type="match status" value="1"/>
</dbReference>
<gene>
    <name evidence="2" type="ORF">QT711_07305</name>
</gene>
<dbReference type="CDD" id="cd06587">
    <property type="entry name" value="VOC"/>
    <property type="match status" value="1"/>
</dbReference>
<protein>
    <recommendedName>
        <fullName evidence="1">VOC domain-containing protein</fullName>
    </recommendedName>
</protein>
<dbReference type="SUPFAM" id="SSF54593">
    <property type="entry name" value="Glyoxalase/Bleomycin resistance protein/Dihydroxybiphenyl dioxygenase"/>
    <property type="match status" value="1"/>
</dbReference>
<name>A0ABU4G9I3_9BACL</name>